<dbReference type="EMBL" id="BPLR01003418">
    <property type="protein sequence ID" value="GIX84369.1"/>
    <property type="molecule type" value="Genomic_DNA"/>
</dbReference>
<gene>
    <name evidence="1" type="ORF">CEXT_681581</name>
</gene>
<keyword evidence="2" id="KW-1185">Reference proteome</keyword>
<proteinExistence type="predicted"/>
<organism evidence="1 2">
    <name type="scientific">Caerostris extrusa</name>
    <name type="common">Bark spider</name>
    <name type="synonym">Caerostris bankana</name>
    <dbReference type="NCBI Taxonomy" id="172846"/>
    <lineage>
        <taxon>Eukaryota</taxon>
        <taxon>Metazoa</taxon>
        <taxon>Ecdysozoa</taxon>
        <taxon>Arthropoda</taxon>
        <taxon>Chelicerata</taxon>
        <taxon>Arachnida</taxon>
        <taxon>Araneae</taxon>
        <taxon>Araneomorphae</taxon>
        <taxon>Entelegynae</taxon>
        <taxon>Araneoidea</taxon>
        <taxon>Araneidae</taxon>
        <taxon>Caerostris</taxon>
    </lineage>
</organism>
<evidence type="ECO:0000313" key="1">
    <source>
        <dbReference type="EMBL" id="GIX84369.1"/>
    </source>
</evidence>
<comment type="caution">
    <text evidence="1">The sequence shown here is derived from an EMBL/GenBank/DDBJ whole genome shotgun (WGS) entry which is preliminary data.</text>
</comment>
<sequence>MSTRDLLQQLELENHVNCVSRIINEQNKFETVSPNRNNKCGSKCKTTTQTDNFLVQNSKLHTHKQVQICRDNYWLLVGVRIHRQYDEGSLKQGDGKDHQSKIVIIPGNESKTFALEPGNINSGFQKTEINYYDKLKIKTGNFENIKENAFQKSEEDACEAPSSKTTIGTDAIPDIG</sequence>
<name>A0AAV4NHT5_CAEEX</name>
<evidence type="ECO:0000313" key="2">
    <source>
        <dbReference type="Proteomes" id="UP001054945"/>
    </source>
</evidence>
<accession>A0AAV4NHT5</accession>
<protein>
    <submittedName>
        <fullName evidence="1">Uncharacterized protein</fullName>
    </submittedName>
</protein>
<dbReference type="AlphaFoldDB" id="A0AAV4NHT5"/>
<reference evidence="1 2" key="1">
    <citation type="submission" date="2021-06" db="EMBL/GenBank/DDBJ databases">
        <title>Caerostris extrusa draft genome.</title>
        <authorList>
            <person name="Kono N."/>
            <person name="Arakawa K."/>
        </authorList>
    </citation>
    <scope>NUCLEOTIDE SEQUENCE [LARGE SCALE GENOMIC DNA]</scope>
</reference>
<dbReference type="Proteomes" id="UP001054945">
    <property type="component" value="Unassembled WGS sequence"/>
</dbReference>